<name>A0ABY2MV21_9LEPT</name>
<evidence type="ECO:0000313" key="2">
    <source>
        <dbReference type="Proteomes" id="UP000297422"/>
    </source>
</evidence>
<gene>
    <name evidence="1" type="ORF">EHQ90_22245</name>
</gene>
<keyword evidence="2" id="KW-1185">Reference proteome</keyword>
<accession>A0ABY2MV21</accession>
<dbReference type="Proteomes" id="UP000297422">
    <property type="component" value="Unassembled WGS sequence"/>
</dbReference>
<evidence type="ECO:0000313" key="1">
    <source>
        <dbReference type="EMBL" id="TGM08812.1"/>
    </source>
</evidence>
<proteinExistence type="predicted"/>
<reference evidence="2" key="1">
    <citation type="journal article" date="2019" name="PLoS Negl. Trop. Dis.">
        <title>Revisiting the worldwide diversity of Leptospira species in the environment.</title>
        <authorList>
            <person name="Vincent A.T."/>
            <person name="Schiettekatte O."/>
            <person name="Bourhy P."/>
            <person name="Veyrier F.J."/>
            <person name="Picardeau M."/>
        </authorList>
    </citation>
    <scope>NUCLEOTIDE SEQUENCE [LARGE SCALE GENOMIC DNA]</scope>
    <source>
        <strain evidence="2">201702407</strain>
    </source>
</reference>
<dbReference type="RefSeq" id="WP_135686633.1">
    <property type="nucleotide sequence ID" value="NZ_RQEQ01000008.1"/>
</dbReference>
<comment type="caution">
    <text evidence="1">The sequence shown here is derived from an EMBL/GenBank/DDBJ whole genome shotgun (WGS) entry which is preliminary data.</text>
</comment>
<organism evidence="1 2">
    <name type="scientific">Leptospira stimsonii</name>
    <dbReference type="NCBI Taxonomy" id="2202203"/>
    <lineage>
        <taxon>Bacteria</taxon>
        <taxon>Pseudomonadati</taxon>
        <taxon>Spirochaetota</taxon>
        <taxon>Spirochaetia</taxon>
        <taxon>Leptospirales</taxon>
        <taxon>Leptospiraceae</taxon>
        <taxon>Leptospira</taxon>
    </lineage>
</organism>
<sequence length="63" mass="7153">MPKIVRTVEFCEDAKNLIRGGYSKKETAKRLAKKYFGPEGKISYKTIRIALEEGPLSPKEPKL</sequence>
<protein>
    <submittedName>
        <fullName evidence="1">Uncharacterized protein</fullName>
    </submittedName>
</protein>
<dbReference type="EMBL" id="RQGT01000134">
    <property type="protein sequence ID" value="TGM08812.1"/>
    <property type="molecule type" value="Genomic_DNA"/>
</dbReference>